<dbReference type="InterPro" id="IPR003767">
    <property type="entry name" value="Malate/L-lactate_DH-like"/>
</dbReference>
<evidence type="ECO:0000256" key="1">
    <source>
        <dbReference type="ARBA" id="ARBA00006056"/>
    </source>
</evidence>
<dbReference type="PANTHER" id="PTHR11091">
    <property type="entry name" value="OXIDOREDUCTASE-RELATED"/>
    <property type="match status" value="1"/>
</dbReference>
<reference evidence="3 4" key="1">
    <citation type="submission" date="2023-09" db="EMBL/GenBank/DDBJ databases">
        <authorList>
            <person name="Rey-Velasco X."/>
        </authorList>
    </citation>
    <scope>NUCLEOTIDE SEQUENCE [LARGE SCALE GENOMIC DNA]</scope>
    <source>
        <strain evidence="3 4">F158</strain>
    </source>
</reference>
<dbReference type="Pfam" id="PF02615">
    <property type="entry name" value="Ldh_2"/>
    <property type="match status" value="1"/>
</dbReference>
<dbReference type="Gene3D" id="3.30.1370.60">
    <property type="entry name" value="Hypothetical oxidoreductase yiak, domain 2"/>
    <property type="match status" value="1"/>
</dbReference>
<dbReference type="Proteomes" id="UP001265259">
    <property type="component" value="Unassembled WGS sequence"/>
</dbReference>
<comment type="similarity">
    <text evidence="1">Belongs to the LDH2/MDH2 oxidoreductase family.</text>
</comment>
<keyword evidence="2" id="KW-0560">Oxidoreductase</keyword>
<keyword evidence="4" id="KW-1185">Reference proteome</keyword>
<dbReference type="EMBL" id="JAVRHL010000001">
    <property type="protein sequence ID" value="MDT0681284.1"/>
    <property type="molecule type" value="Genomic_DNA"/>
</dbReference>
<proteinExistence type="inferred from homology"/>
<protein>
    <submittedName>
        <fullName evidence="3">Ldh family oxidoreductase</fullName>
    </submittedName>
</protein>
<dbReference type="InterPro" id="IPR043143">
    <property type="entry name" value="Mal/L-sulf/L-lact_DH-like_NADP"/>
</dbReference>
<dbReference type="SUPFAM" id="SSF89733">
    <property type="entry name" value="L-sulfolactate dehydrogenase-like"/>
    <property type="match status" value="1"/>
</dbReference>
<dbReference type="Gene3D" id="1.10.1530.10">
    <property type="match status" value="1"/>
</dbReference>
<comment type="caution">
    <text evidence="3">The sequence shown here is derived from an EMBL/GenBank/DDBJ whole genome shotgun (WGS) entry which is preliminary data.</text>
</comment>
<dbReference type="RefSeq" id="WP_311688849.1">
    <property type="nucleotide sequence ID" value="NZ_JAVRHL010000001.1"/>
</dbReference>
<evidence type="ECO:0000313" key="3">
    <source>
        <dbReference type="EMBL" id="MDT0681284.1"/>
    </source>
</evidence>
<dbReference type="PANTHER" id="PTHR11091:SF0">
    <property type="entry name" value="MALATE DEHYDROGENASE"/>
    <property type="match status" value="1"/>
</dbReference>
<dbReference type="InterPro" id="IPR036111">
    <property type="entry name" value="Mal/L-sulfo/L-lacto_DH-like_sf"/>
</dbReference>
<name>A0ABU3DCK6_9RHOB</name>
<accession>A0ABU3DCK6</accession>
<organism evidence="3 4">
    <name type="scientific">Tropicimonas omnivorans</name>
    <dbReference type="NCBI Taxonomy" id="3075590"/>
    <lineage>
        <taxon>Bacteria</taxon>
        <taxon>Pseudomonadati</taxon>
        <taxon>Pseudomonadota</taxon>
        <taxon>Alphaproteobacteria</taxon>
        <taxon>Rhodobacterales</taxon>
        <taxon>Roseobacteraceae</taxon>
        <taxon>Tropicimonas</taxon>
    </lineage>
</organism>
<gene>
    <name evidence="3" type="ORF">RM543_01205</name>
</gene>
<dbReference type="InterPro" id="IPR043144">
    <property type="entry name" value="Mal/L-sulf/L-lact_DH-like_ah"/>
</dbReference>
<evidence type="ECO:0000313" key="4">
    <source>
        <dbReference type="Proteomes" id="UP001265259"/>
    </source>
</evidence>
<sequence length="346" mass="36195">MTDASAPLLKEEELVTLACRAFEAQGVARDRARVTAQILALGDMMGIHTHGLLRVVNYCERMSLGGIDVDAELEIETLAPALARVDGHAGLGPVTGITALELTMEAARKTGIAATFCKGSSHFGAIAPYSLLAAEQGFASIIATNASVTIAPTGGSEARLGNNPIGFGFPDPGGDPVLIDMAISVAARGKIRAALKEGKSIPEDWATDRDGRPTSDPAEALKGFLQPMGGHKGYGLSLAVDMLCGVLSGATYLTHVSSWVDHPEAQQKIGHVFILIDTGKLGSPDWLAKRMRDATSLLRETPASDPSRPVMVPGDRELARLSAARTEGVRLDASLVEEIRALGAGA</sequence>
<evidence type="ECO:0000256" key="2">
    <source>
        <dbReference type="ARBA" id="ARBA00023002"/>
    </source>
</evidence>